<keyword evidence="1" id="KW-0472">Membrane</keyword>
<keyword evidence="4" id="KW-1185">Reference proteome</keyword>
<evidence type="ECO:0000313" key="3">
    <source>
        <dbReference type="EMBL" id="KAF1380244.1"/>
    </source>
</evidence>
<evidence type="ECO:0000313" key="4">
    <source>
        <dbReference type="Proteomes" id="UP000465112"/>
    </source>
</evidence>
<comment type="caution">
    <text evidence="3">The sequence shown here is derived from an EMBL/GenBank/DDBJ whole genome shotgun (WGS) entry which is preliminary data.</text>
</comment>
<keyword evidence="1" id="KW-0812">Transmembrane</keyword>
<dbReference type="AlphaFoldDB" id="A0A6A5EX84"/>
<keyword evidence="2" id="KW-0732">Signal</keyword>
<reference evidence="3 4" key="1">
    <citation type="submission" date="2019-06" db="EMBL/GenBank/DDBJ databases">
        <title>A chromosome-scale genome assembly of the European perch, Perca fluviatilis.</title>
        <authorList>
            <person name="Roques C."/>
            <person name="Zahm M."/>
            <person name="Cabau C."/>
            <person name="Klopp C."/>
            <person name="Bouchez O."/>
            <person name="Donnadieu C."/>
            <person name="Kuhl H."/>
            <person name="Gislard M."/>
            <person name="Guendouz S."/>
            <person name="Journot L."/>
            <person name="Haffray P."/>
            <person name="Bestin A."/>
            <person name="Morvezen R."/>
            <person name="Feron R."/>
            <person name="Wen M."/>
            <person name="Jouanno E."/>
            <person name="Herpin A."/>
            <person name="Schartl M."/>
            <person name="Postlethwait J."/>
            <person name="Schaerlinger B."/>
            <person name="Chardard D."/>
            <person name="Lecocq T."/>
            <person name="Poncet C."/>
            <person name="Jaffrelo L."/>
            <person name="Lampietro C."/>
            <person name="Guiguen Y."/>
        </authorList>
    </citation>
    <scope>NUCLEOTIDE SEQUENCE [LARGE SCALE GENOMIC DNA]</scope>
    <source>
        <tissue evidence="3">Blood</tissue>
    </source>
</reference>
<gene>
    <name evidence="3" type="ORF">PFLUV_G00184820</name>
</gene>
<feature type="signal peptide" evidence="2">
    <location>
        <begin position="1"/>
        <end position="26"/>
    </location>
</feature>
<protein>
    <submittedName>
        <fullName evidence="3">Uncharacterized protein</fullName>
    </submittedName>
</protein>
<feature type="chain" id="PRO_5025352963" evidence="2">
    <location>
        <begin position="27"/>
        <end position="230"/>
    </location>
</feature>
<dbReference type="Proteomes" id="UP000465112">
    <property type="component" value="Chromosome 15"/>
</dbReference>
<sequence length="230" mass="26212">MAFPRLSASMLLASLILLLYWTTSSARPHHPTSFVVSPRYRVRRDKASDVIEKVEKTLAVGKSVLNVIKEVVGTINTTTSSAGMKSLSNVASLAPGIGGLAVSFVNMVLIFIPPEDKVLNEVKKGFAEVNRKLDLLYIPISNLATEVEWYKHTYCHDEFRILNTWKKFNELLQNPYSIKNEERKLRLAEIFVNYYENTGTEASVANYYHYLTVKDTYRSGNLNELLRRKF</sequence>
<proteinExistence type="predicted"/>
<name>A0A6A5EX84_PERFL</name>
<keyword evidence="1" id="KW-1133">Transmembrane helix</keyword>
<evidence type="ECO:0000256" key="2">
    <source>
        <dbReference type="SAM" id="SignalP"/>
    </source>
</evidence>
<evidence type="ECO:0000256" key="1">
    <source>
        <dbReference type="SAM" id="Phobius"/>
    </source>
</evidence>
<dbReference type="EMBL" id="VHII01000015">
    <property type="protein sequence ID" value="KAF1380244.1"/>
    <property type="molecule type" value="Genomic_DNA"/>
</dbReference>
<feature type="transmembrane region" description="Helical" evidence="1">
    <location>
        <begin position="90"/>
        <end position="112"/>
    </location>
</feature>
<accession>A0A6A5EX84</accession>
<organism evidence="3 4">
    <name type="scientific">Perca fluviatilis</name>
    <name type="common">European perch</name>
    <dbReference type="NCBI Taxonomy" id="8168"/>
    <lineage>
        <taxon>Eukaryota</taxon>
        <taxon>Metazoa</taxon>
        <taxon>Chordata</taxon>
        <taxon>Craniata</taxon>
        <taxon>Vertebrata</taxon>
        <taxon>Euteleostomi</taxon>
        <taxon>Actinopterygii</taxon>
        <taxon>Neopterygii</taxon>
        <taxon>Teleostei</taxon>
        <taxon>Neoteleostei</taxon>
        <taxon>Acanthomorphata</taxon>
        <taxon>Eupercaria</taxon>
        <taxon>Perciformes</taxon>
        <taxon>Percoidei</taxon>
        <taxon>Percidae</taxon>
        <taxon>Percinae</taxon>
        <taxon>Perca</taxon>
    </lineage>
</organism>